<dbReference type="PROSITE" id="PS50110">
    <property type="entry name" value="RESPONSE_REGULATORY"/>
    <property type="match status" value="1"/>
</dbReference>
<name>A0ABV4F986_BRAEL</name>
<dbReference type="EMBL" id="JBGBZA010000002">
    <property type="protein sequence ID" value="MEY9319442.1"/>
    <property type="molecule type" value="Genomic_DNA"/>
</dbReference>
<dbReference type="Gene3D" id="3.40.50.2300">
    <property type="match status" value="1"/>
</dbReference>
<proteinExistence type="predicted"/>
<feature type="domain" description="Response regulatory" evidence="3">
    <location>
        <begin position="10"/>
        <end position="124"/>
    </location>
</feature>
<dbReference type="InterPro" id="IPR050595">
    <property type="entry name" value="Bact_response_regulator"/>
</dbReference>
<gene>
    <name evidence="4" type="ORF">ABIF29_006241</name>
</gene>
<keyword evidence="5" id="KW-1185">Reference proteome</keyword>
<evidence type="ECO:0000256" key="2">
    <source>
        <dbReference type="PROSITE-ProRule" id="PRU00169"/>
    </source>
</evidence>
<feature type="modified residue" description="4-aspartylphosphate" evidence="2">
    <location>
        <position position="59"/>
    </location>
</feature>
<dbReference type="Pfam" id="PF00072">
    <property type="entry name" value="Response_reg"/>
    <property type="match status" value="1"/>
</dbReference>
<accession>A0ABV4F986</accession>
<organism evidence="4 5">
    <name type="scientific">Bradyrhizobium elkanii</name>
    <dbReference type="NCBI Taxonomy" id="29448"/>
    <lineage>
        <taxon>Bacteria</taxon>
        <taxon>Pseudomonadati</taxon>
        <taxon>Pseudomonadota</taxon>
        <taxon>Alphaproteobacteria</taxon>
        <taxon>Hyphomicrobiales</taxon>
        <taxon>Nitrobacteraceae</taxon>
        <taxon>Bradyrhizobium</taxon>
    </lineage>
</organism>
<dbReference type="SMART" id="SM00448">
    <property type="entry name" value="REC"/>
    <property type="match status" value="1"/>
</dbReference>
<comment type="caution">
    <text evidence="4">The sequence shown here is derived from an EMBL/GenBank/DDBJ whole genome shotgun (WGS) entry which is preliminary data.</text>
</comment>
<evidence type="ECO:0000313" key="5">
    <source>
        <dbReference type="Proteomes" id="UP001565471"/>
    </source>
</evidence>
<sequence length="133" mass="14635">MAARVTDKPLIVIVDDDDVFRAALENLVRSLGWGARAFASAEAYLQSSLVNQTSCMIADIQMPKMNGLELHERLSTSGFDIPVIFITAHPEEALKARALNAGAVCFLHKPLDLQGRRLAECVERALQRRGPHP</sequence>
<dbReference type="InterPro" id="IPR001789">
    <property type="entry name" value="Sig_transdc_resp-reg_receiver"/>
</dbReference>
<dbReference type="PANTHER" id="PTHR44591">
    <property type="entry name" value="STRESS RESPONSE REGULATOR PROTEIN 1"/>
    <property type="match status" value="1"/>
</dbReference>
<dbReference type="SUPFAM" id="SSF52172">
    <property type="entry name" value="CheY-like"/>
    <property type="match status" value="1"/>
</dbReference>
<dbReference type="Proteomes" id="UP001565471">
    <property type="component" value="Unassembled WGS sequence"/>
</dbReference>
<dbReference type="PANTHER" id="PTHR44591:SF25">
    <property type="entry name" value="CHEMOTAXIS TWO-COMPONENT RESPONSE REGULATOR"/>
    <property type="match status" value="1"/>
</dbReference>
<protein>
    <submittedName>
        <fullName evidence="4">FixJ family two-component response regulator</fullName>
    </submittedName>
</protein>
<evidence type="ECO:0000313" key="4">
    <source>
        <dbReference type="EMBL" id="MEY9319442.1"/>
    </source>
</evidence>
<evidence type="ECO:0000256" key="1">
    <source>
        <dbReference type="ARBA" id="ARBA00022553"/>
    </source>
</evidence>
<dbReference type="InterPro" id="IPR011006">
    <property type="entry name" value="CheY-like_superfamily"/>
</dbReference>
<reference evidence="4 5" key="1">
    <citation type="submission" date="2024-07" db="EMBL/GenBank/DDBJ databases">
        <title>Genomic Encyclopedia of Type Strains, Phase V (KMG-V): Genome sequencing to study the core and pangenomes of soil and plant-associated prokaryotes.</title>
        <authorList>
            <person name="Whitman W."/>
        </authorList>
    </citation>
    <scope>NUCLEOTIDE SEQUENCE [LARGE SCALE GENOMIC DNA]</scope>
    <source>
        <strain evidence="4 5">USDA 415</strain>
    </source>
</reference>
<evidence type="ECO:0000259" key="3">
    <source>
        <dbReference type="PROSITE" id="PS50110"/>
    </source>
</evidence>
<keyword evidence="1 2" id="KW-0597">Phosphoprotein</keyword>